<dbReference type="OrthoDB" id="5981550at2759"/>
<dbReference type="PANTHER" id="PTHR45700:SF2">
    <property type="entry name" value="UBIQUITIN-PROTEIN LIGASE E3C"/>
    <property type="match status" value="1"/>
</dbReference>
<evidence type="ECO:0000256" key="4">
    <source>
        <dbReference type="ARBA" id="ARBA00022786"/>
    </source>
</evidence>
<comment type="catalytic activity">
    <reaction evidence="1">
        <text>S-ubiquitinyl-[E2 ubiquitin-conjugating enzyme]-L-cysteine + [acceptor protein]-L-lysine = [E2 ubiquitin-conjugating enzyme]-L-cysteine + N(6)-ubiquitinyl-[acceptor protein]-L-lysine.</text>
        <dbReference type="EC" id="2.3.2.26"/>
    </reaction>
</comment>
<dbReference type="Gene3D" id="3.30.2160.10">
    <property type="entry name" value="Hect, E3 ligase catalytic domain"/>
    <property type="match status" value="1"/>
</dbReference>
<feature type="region of interest" description="Disordered" evidence="6">
    <location>
        <begin position="285"/>
        <end position="362"/>
    </location>
</feature>
<evidence type="ECO:0000259" key="7">
    <source>
        <dbReference type="PROSITE" id="PS50237"/>
    </source>
</evidence>
<dbReference type="SUPFAM" id="SSF56204">
    <property type="entry name" value="Hect, E3 ligase catalytic domain"/>
    <property type="match status" value="1"/>
</dbReference>
<dbReference type="PANTHER" id="PTHR45700">
    <property type="entry name" value="UBIQUITIN-PROTEIN LIGASE E3C"/>
    <property type="match status" value="1"/>
</dbReference>
<dbReference type="Gene3D" id="3.30.2410.10">
    <property type="entry name" value="Hect, E3 ligase catalytic domain"/>
    <property type="match status" value="1"/>
</dbReference>
<feature type="domain" description="HECT" evidence="7">
    <location>
        <begin position="940"/>
        <end position="1292"/>
    </location>
</feature>
<proteinExistence type="predicted"/>
<dbReference type="Gene3D" id="6.10.130.10">
    <property type="entry name" value="Ubiquitin-protein ligase E3A, N-terminal zinc-binding domain (AZUL)"/>
    <property type="match status" value="1"/>
</dbReference>
<accession>A0A0F4ZI99</accession>
<feature type="region of interest" description="Disordered" evidence="6">
    <location>
        <begin position="441"/>
        <end position="483"/>
    </location>
</feature>
<dbReference type="Gene3D" id="3.90.1750.10">
    <property type="entry name" value="Hect, E3 ligase catalytic domains"/>
    <property type="match status" value="1"/>
</dbReference>
<feature type="compositionally biased region" description="Polar residues" evidence="6">
    <location>
        <begin position="395"/>
        <end position="404"/>
    </location>
</feature>
<dbReference type="EC" id="2.3.2.26" evidence="2"/>
<dbReference type="Pfam" id="PF16558">
    <property type="entry name" value="AZUL"/>
    <property type="match status" value="1"/>
</dbReference>
<dbReference type="GO" id="GO:0006511">
    <property type="term" value="P:ubiquitin-dependent protein catabolic process"/>
    <property type="evidence" value="ECO:0007669"/>
    <property type="project" value="TreeGrafter"/>
</dbReference>
<dbReference type="InterPro" id="IPR042556">
    <property type="entry name" value="AZUL_sf"/>
</dbReference>
<evidence type="ECO:0000256" key="2">
    <source>
        <dbReference type="ARBA" id="ARBA00012485"/>
    </source>
</evidence>
<dbReference type="SMART" id="SM00119">
    <property type="entry name" value="HECTc"/>
    <property type="match status" value="1"/>
</dbReference>
<dbReference type="InterPro" id="IPR000569">
    <property type="entry name" value="HECT_dom"/>
</dbReference>
<feature type="compositionally biased region" description="Polar residues" evidence="6">
    <location>
        <begin position="442"/>
        <end position="452"/>
    </location>
</feature>
<evidence type="ECO:0000256" key="3">
    <source>
        <dbReference type="ARBA" id="ARBA00022679"/>
    </source>
</evidence>
<keyword evidence="4 5" id="KW-0833">Ubl conjugation pathway</keyword>
<evidence type="ECO:0000313" key="8">
    <source>
        <dbReference type="EMBL" id="KKA29841.1"/>
    </source>
</evidence>
<dbReference type="Pfam" id="PF00632">
    <property type="entry name" value="HECT"/>
    <property type="match status" value="1"/>
</dbReference>
<dbReference type="FunFam" id="3.30.2410.10:FF:000003">
    <property type="entry name" value="probable E3 ubiquitin-protein ligase HERC4 isoform X1"/>
    <property type="match status" value="1"/>
</dbReference>
<dbReference type="GO" id="GO:0061630">
    <property type="term" value="F:ubiquitin protein ligase activity"/>
    <property type="evidence" value="ECO:0007669"/>
    <property type="project" value="UniProtKB-EC"/>
</dbReference>
<dbReference type="Proteomes" id="UP000033483">
    <property type="component" value="Unassembled WGS sequence"/>
</dbReference>
<dbReference type="PROSITE" id="PS50237">
    <property type="entry name" value="HECT"/>
    <property type="match status" value="1"/>
</dbReference>
<feature type="compositionally biased region" description="Polar residues" evidence="6">
    <location>
        <begin position="340"/>
        <end position="357"/>
    </location>
</feature>
<comment type="caution">
    <text evidence="8">The sequence shown here is derived from an EMBL/GenBank/DDBJ whole genome shotgun (WGS) entry which is preliminary data.</text>
</comment>
<dbReference type="InterPro" id="IPR032353">
    <property type="entry name" value="AZUL"/>
</dbReference>
<gene>
    <name evidence="8" type="ORF">TD95_000420</name>
</gene>
<dbReference type="InterPro" id="IPR044611">
    <property type="entry name" value="E3A/B/C-like"/>
</dbReference>
<dbReference type="GO" id="GO:0000209">
    <property type="term" value="P:protein polyubiquitination"/>
    <property type="evidence" value="ECO:0007669"/>
    <property type="project" value="InterPro"/>
</dbReference>
<organism evidence="8 9">
    <name type="scientific">Thielaviopsis punctulata</name>
    <dbReference type="NCBI Taxonomy" id="72032"/>
    <lineage>
        <taxon>Eukaryota</taxon>
        <taxon>Fungi</taxon>
        <taxon>Dikarya</taxon>
        <taxon>Ascomycota</taxon>
        <taxon>Pezizomycotina</taxon>
        <taxon>Sordariomycetes</taxon>
        <taxon>Hypocreomycetidae</taxon>
        <taxon>Microascales</taxon>
        <taxon>Ceratocystidaceae</taxon>
        <taxon>Thielaviopsis</taxon>
    </lineage>
</organism>
<feature type="active site" description="Glycyl thioester intermediate" evidence="5">
    <location>
        <position position="1260"/>
    </location>
</feature>
<name>A0A0F4ZI99_9PEZI</name>
<dbReference type="InterPro" id="IPR035983">
    <property type="entry name" value="Hect_E3_ubiquitin_ligase"/>
</dbReference>
<keyword evidence="9" id="KW-1185">Reference proteome</keyword>
<feature type="region of interest" description="Disordered" evidence="6">
    <location>
        <begin position="382"/>
        <end position="405"/>
    </location>
</feature>
<evidence type="ECO:0000313" key="9">
    <source>
        <dbReference type="Proteomes" id="UP000033483"/>
    </source>
</evidence>
<evidence type="ECO:0000256" key="5">
    <source>
        <dbReference type="PROSITE-ProRule" id="PRU00104"/>
    </source>
</evidence>
<keyword evidence="3" id="KW-0808">Transferase</keyword>
<dbReference type="EMBL" id="LAEV01000658">
    <property type="protein sequence ID" value="KKA29841.1"/>
    <property type="molecule type" value="Genomic_DNA"/>
</dbReference>
<reference evidence="8 9" key="1">
    <citation type="submission" date="2015-03" db="EMBL/GenBank/DDBJ databases">
        <authorList>
            <person name="Radwan O."/>
            <person name="Al-Naeli F.A."/>
            <person name="Rendon G.A."/>
            <person name="Fields C."/>
        </authorList>
    </citation>
    <scope>NUCLEOTIDE SEQUENCE [LARGE SCALE GENOMIC DNA]</scope>
    <source>
        <strain evidence="8">CR-DP1</strain>
    </source>
</reference>
<evidence type="ECO:0000256" key="1">
    <source>
        <dbReference type="ARBA" id="ARBA00000885"/>
    </source>
</evidence>
<sequence>MTREPSRRASFGTSPVSYSHADLAVDNELLGHLWEQAVYPRLPNDAPSELRDYLINLEDPRQLYKVHRASRRYGFIALVEKFTVQLQQGCGSPLCSTTSCLTCRQKALGSVPIRRYNPTSARTLAIFLASQDNPERSLCPYLSRPTKATDTVNSISISQSTWYRNRGSTAGKTKAIQPPKRIGPPPISGRASRASSQTHVSPISAEEPTLSIRTQRKHPPQQSSQPHLVITEKPVSKDYRSVSANVFGTVAFRMLEWLTPNSLASLTHKAAAAEQDDITLEEAAAIPLPDSPPGSPRSRSPINMRPLDSPTPSRFPHDRSASESHATSSRMARMHPPNMSRRNSNARVMTTPTSSSKPPLRLSQEAYTSSNDDISANMVSPRVSLPERSLKHNRQSQVTPSRNLSDVVPHSEFLETHMTTPRRSTLTIDATTPIKVAPRTPTARTISITPPTFSEDLDISSSNSTRDAESKNVSDNEDTENPLENMTDDVAILPQCLDHLTLETIDLIYRVMSEDGTAEKHHFRPARKWRDKTPEDFGMRLNRVGRVKSQYSMSMKEEWHDFAMQSIFYCLSNPHALIKSFTRDGALIPSVSLWWGLARLLDSQPTLVFHSLWMAASSLFSVPKSLQSLRSSTTRVFRKSDVSLTNKEAGFVMSICLHALVALLPEVSDKSTLFDISRLRSMGLIVGNHSKATAETFLQYNDAYTDAMALRLAQRLFSALLARQHYAEMAFMGESGDDEDVYQDVLKPLYDQLDQLNMDNRDSTHMERLVTIILDWARTVIVNDWNGEAQFPCNSPFAGALNLFQQLHSKRRELFISDVNLRIELLSDRLDVMEFPVAWLNFQSTPKRKHLLDYSFIFPPSSLVTYFRSINFSRMCHNLEDAASTWEKLRNPVNSTPIPNTYLAEFLQERMKAHTCKYFVLNVSRSNIVKDTFDQLWRRQEKELLRPLKVRLGEEHGEEGFDSGGVQQEFFRLIIAECLDPNYGAFTVDSRTRMAWFVPGSVVEDWKFEMMGLIVSLAVYNGVTLPVTFPKALYRMLLNCPVTDLQHIEDGWPDLANGLSVLLDWDEENGTVEDIFARTYEFSVDMLGEPVSRTMGPETEVWPKAGTKSLVSENPDDAPMVTHENRNAYVTDYIQYLTDISVRAQFQAFKRGFNTLLHPKSLQLLTPVLLQSLVEGVQEIDIAELRRHTRYVGWDASHRTVRDFWSIVKRFDEDMKRKLLEFVTASDRVPVGGMKNIQFSLQKNGEEDGPTPRLPTAYTCYGTMLLPSYKDRASLKARLLMALDNAQGFGFA</sequence>
<evidence type="ECO:0000256" key="6">
    <source>
        <dbReference type="SAM" id="MobiDB-lite"/>
    </source>
</evidence>
<feature type="region of interest" description="Disordered" evidence="6">
    <location>
        <begin position="167"/>
        <end position="232"/>
    </location>
</feature>
<protein>
    <recommendedName>
        <fullName evidence="2">HECT-type E3 ubiquitin transferase</fullName>
        <ecNumber evidence="2">2.3.2.26</ecNumber>
    </recommendedName>
</protein>